<comment type="caution">
    <text evidence="1">The sequence shown here is derived from an EMBL/GenBank/DDBJ whole genome shotgun (WGS) entry which is preliminary data.</text>
</comment>
<dbReference type="Proteomes" id="UP000712600">
    <property type="component" value="Unassembled WGS sequence"/>
</dbReference>
<dbReference type="EMBL" id="QGKX02000095">
    <property type="protein sequence ID" value="KAF3570934.1"/>
    <property type="molecule type" value="Genomic_DNA"/>
</dbReference>
<proteinExistence type="predicted"/>
<organism evidence="1 2">
    <name type="scientific">Brassica cretica</name>
    <name type="common">Mustard</name>
    <dbReference type="NCBI Taxonomy" id="69181"/>
    <lineage>
        <taxon>Eukaryota</taxon>
        <taxon>Viridiplantae</taxon>
        <taxon>Streptophyta</taxon>
        <taxon>Embryophyta</taxon>
        <taxon>Tracheophyta</taxon>
        <taxon>Spermatophyta</taxon>
        <taxon>Magnoliopsida</taxon>
        <taxon>eudicotyledons</taxon>
        <taxon>Gunneridae</taxon>
        <taxon>Pentapetalae</taxon>
        <taxon>rosids</taxon>
        <taxon>malvids</taxon>
        <taxon>Brassicales</taxon>
        <taxon>Brassicaceae</taxon>
        <taxon>Brassiceae</taxon>
        <taxon>Brassica</taxon>
    </lineage>
</organism>
<evidence type="ECO:0000313" key="2">
    <source>
        <dbReference type="Proteomes" id="UP000712600"/>
    </source>
</evidence>
<gene>
    <name evidence="1" type="ORF">F2Q69_00060310</name>
</gene>
<dbReference type="AlphaFoldDB" id="A0A8S9RDE5"/>
<evidence type="ECO:0000313" key="1">
    <source>
        <dbReference type="EMBL" id="KAF3570934.1"/>
    </source>
</evidence>
<protein>
    <submittedName>
        <fullName evidence="1">Uncharacterized protein</fullName>
    </submittedName>
</protein>
<reference evidence="1" key="1">
    <citation type="submission" date="2019-12" db="EMBL/GenBank/DDBJ databases">
        <title>Genome sequencing and annotation of Brassica cretica.</title>
        <authorList>
            <person name="Studholme D.J."/>
            <person name="Sarris P."/>
        </authorList>
    </citation>
    <scope>NUCLEOTIDE SEQUENCE</scope>
    <source>
        <strain evidence="1">PFS-109/04</strain>
        <tissue evidence="1">Leaf</tissue>
    </source>
</reference>
<sequence length="251" mass="28322">MPILLDFDDQRVYLGSVNTLWIRHGNVGIRSFCLNSTLSCSSNLVKFLSQDASIKAVCSSLSNLTQPCFPVSAICAQQPSHPIDPSVSCSYWSRTIMELEMKRPATELCNLGLELFHYLFGAVTGINPQSSSRSPHKPSVPTSEKAVARLFQTWSFSKLGDCSPLVFSLLKRLTKFLHAKDHERSFPHVLLLLGENLTIKTPLHERYNETHSNETRGLGALNVTTYSQWRTQDCTSLVRCCFYPCNRLRYE</sequence>
<accession>A0A8S9RDE5</accession>
<name>A0A8S9RDE5_BRACR</name>